<protein>
    <recommendedName>
        <fullName evidence="1">SEFIR domain-containing protein</fullName>
    </recommendedName>
</protein>
<comment type="caution">
    <text evidence="2">The sequence shown here is derived from an EMBL/GenBank/DDBJ whole genome shotgun (WGS) entry which is preliminary data.</text>
</comment>
<proteinExistence type="predicted"/>
<name>A0A1J7CFI8_FLAJO</name>
<dbReference type="InterPro" id="IPR035897">
    <property type="entry name" value="Toll_tir_struct_dom_sf"/>
</dbReference>
<feature type="domain" description="SEFIR" evidence="1">
    <location>
        <begin position="2"/>
        <end position="138"/>
    </location>
</feature>
<dbReference type="RefSeq" id="WP_071638433.1">
    <property type="nucleotide sequence ID" value="NZ_MLFK01000010.1"/>
</dbReference>
<accession>A0A1J7CFI8</accession>
<sequence length="481" mass="57256">MTKKIFISYSWGTIEYQDWVVNLAKRLMNDSVDVVLDRWDLKDGNDVFHFMESMVKSDDIYRVLVLCDKNYKTKADNRDGGVGTETQIITPEIYKDQKQEKFIPIVTERDENKSTYLPIFLSSRKYIDLSNEEYFEESYEELLRNILDAPSIPKPKLGTKVPAYITDSAVNNTATNSILRTLENQLQKFPEKVNSYSDSFIETFLESLLDFQFKSSSSAIDVYGKEILDNIYSYKVLREDFLDFLLITTKPEYNLDVEILIGFFEKKNQFTNPKDRGGYNNYDFENFSFIFQELFLYTIAICLRNKNYKLVEELLYSKFYFIDSYSGKTEAKSFTEIYKYNDSIENYLKRSFNKISGFGHLIITNLCEKIRKEEIIFADVFCHFIADLYPSNNYRDRWFPRTYIYKEWYNTFDFFDRLTSQRYFEKVKGIFNVESKEEFQKILNDYKNSKNGKDRIRFENSFDSLPYLHEMIDIDNIATNR</sequence>
<dbReference type="EMBL" id="MLFK01000010">
    <property type="protein sequence ID" value="OIV40308.1"/>
    <property type="molecule type" value="Genomic_DNA"/>
</dbReference>
<dbReference type="OrthoDB" id="5149141at2"/>
<dbReference type="InterPro" id="IPR013568">
    <property type="entry name" value="SEFIR_dom"/>
</dbReference>
<dbReference type="PROSITE" id="PS51534">
    <property type="entry name" value="SEFIR"/>
    <property type="match status" value="1"/>
</dbReference>
<gene>
    <name evidence="2" type="ORF">BKM63_20435</name>
</gene>
<keyword evidence="3" id="KW-1185">Reference proteome</keyword>
<organism evidence="2 3">
    <name type="scientific">Flavobacterium johnsoniae</name>
    <name type="common">Cytophaga johnsonae</name>
    <dbReference type="NCBI Taxonomy" id="986"/>
    <lineage>
        <taxon>Bacteria</taxon>
        <taxon>Pseudomonadati</taxon>
        <taxon>Bacteroidota</taxon>
        <taxon>Flavobacteriia</taxon>
        <taxon>Flavobacteriales</taxon>
        <taxon>Flavobacteriaceae</taxon>
        <taxon>Flavobacterium</taxon>
    </lineage>
</organism>
<evidence type="ECO:0000313" key="3">
    <source>
        <dbReference type="Proteomes" id="UP000182826"/>
    </source>
</evidence>
<dbReference type="Proteomes" id="UP000182826">
    <property type="component" value="Unassembled WGS sequence"/>
</dbReference>
<dbReference type="AlphaFoldDB" id="A0A1J7CFI8"/>
<dbReference type="Gene3D" id="3.40.50.10140">
    <property type="entry name" value="Toll/interleukin-1 receptor homology (TIR) domain"/>
    <property type="match status" value="1"/>
</dbReference>
<reference evidence="2 3" key="1">
    <citation type="submission" date="2016-10" db="EMBL/GenBank/DDBJ databases">
        <title>Draft Genome Sequence of Rhizobacteria Flavobacterium johnsoniae CI04.</title>
        <authorList>
            <person name="Bravo J.I."/>
            <person name="Lozano G.L."/>
            <person name="Handelsman J."/>
        </authorList>
    </citation>
    <scope>NUCLEOTIDE SEQUENCE [LARGE SCALE GENOMIC DNA]</scope>
    <source>
        <strain evidence="2 3">CI04</strain>
    </source>
</reference>
<evidence type="ECO:0000313" key="2">
    <source>
        <dbReference type="EMBL" id="OIV40308.1"/>
    </source>
</evidence>
<dbReference type="InterPro" id="IPR000157">
    <property type="entry name" value="TIR_dom"/>
</dbReference>
<dbReference type="Pfam" id="PF13676">
    <property type="entry name" value="TIR_2"/>
    <property type="match status" value="1"/>
</dbReference>
<evidence type="ECO:0000259" key="1">
    <source>
        <dbReference type="PROSITE" id="PS51534"/>
    </source>
</evidence>
<dbReference type="GO" id="GO:0007165">
    <property type="term" value="P:signal transduction"/>
    <property type="evidence" value="ECO:0007669"/>
    <property type="project" value="InterPro"/>
</dbReference>
<dbReference type="SUPFAM" id="SSF52200">
    <property type="entry name" value="Toll/Interleukin receptor TIR domain"/>
    <property type="match status" value="1"/>
</dbReference>